<evidence type="ECO:0000313" key="7">
    <source>
        <dbReference type="Proteomes" id="UP001150904"/>
    </source>
</evidence>
<reference evidence="6" key="1">
    <citation type="submission" date="2022-12" db="EMBL/GenBank/DDBJ databases">
        <authorList>
            <person name="Petersen C."/>
        </authorList>
    </citation>
    <scope>NUCLEOTIDE SEQUENCE</scope>
    <source>
        <strain evidence="6">IBT 15544</strain>
    </source>
</reference>
<keyword evidence="7" id="KW-1185">Reference proteome</keyword>
<proteinExistence type="inferred from homology"/>
<dbReference type="RefSeq" id="XP_058304683.1">
    <property type="nucleotide sequence ID" value="XM_058457784.1"/>
</dbReference>
<dbReference type="GeneID" id="83185085"/>
<comment type="similarity">
    <text evidence="1">Belongs to the Gfa family.</text>
</comment>
<keyword evidence="4" id="KW-0456">Lyase</keyword>
<dbReference type="PROSITE" id="PS51891">
    <property type="entry name" value="CENP_V_GFA"/>
    <property type="match status" value="1"/>
</dbReference>
<dbReference type="OrthoDB" id="6329284at2759"/>
<name>A0A9W9J708_9EURO</name>
<evidence type="ECO:0000259" key="5">
    <source>
        <dbReference type="PROSITE" id="PS51891"/>
    </source>
</evidence>
<keyword evidence="2" id="KW-0479">Metal-binding</keyword>
<accession>A0A9W9J708</accession>
<dbReference type="PANTHER" id="PTHR33337:SF40">
    <property type="entry name" value="CENP-V_GFA DOMAIN-CONTAINING PROTEIN-RELATED"/>
    <property type="match status" value="1"/>
</dbReference>
<protein>
    <recommendedName>
        <fullName evidence="5">CENP-V/GFA domain-containing protein</fullName>
    </recommendedName>
</protein>
<evidence type="ECO:0000256" key="4">
    <source>
        <dbReference type="ARBA" id="ARBA00023239"/>
    </source>
</evidence>
<organism evidence="6 7">
    <name type="scientific">Penicillium cinerascens</name>
    <dbReference type="NCBI Taxonomy" id="70096"/>
    <lineage>
        <taxon>Eukaryota</taxon>
        <taxon>Fungi</taxon>
        <taxon>Dikarya</taxon>
        <taxon>Ascomycota</taxon>
        <taxon>Pezizomycotina</taxon>
        <taxon>Eurotiomycetes</taxon>
        <taxon>Eurotiomycetidae</taxon>
        <taxon>Eurotiales</taxon>
        <taxon>Aspergillaceae</taxon>
        <taxon>Penicillium</taxon>
    </lineage>
</organism>
<comment type="caution">
    <text evidence="6">The sequence shown here is derived from an EMBL/GenBank/DDBJ whole genome shotgun (WGS) entry which is preliminary data.</text>
</comment>
<dbReference type="GO" id="GO:0016846">
    <property type="term" value="F:carbon-sulfur lyase activity"/>
    <property type="evidence" value="ECO:0007669"/>
    <property type="project" value="InterPro"/>
</dbReference>
<evidence type="ECO:0000313" key="6">
    <source>
        <dbReference type="EMBL" id="KAJ5191743.1"/>
    </source>
</evidence>
<evidence type="ECO:0000256" key="2">
    <source>
        <dbReference type="ARBA" id="ARBA00022723"/>
    </source>
</evidence>
<gene>
    <name evidence="6" type="ORF">N7498_010728</name>
</gene>
<sequence>MSNEHSMWQIVGLSQVATTVVTSSSGLQNTDNVQTEPVTLPLTSWKSSFTSFNMVSGSCACRYIRYTTTIPPDTLVSCHCVECRKQSGAPYQAWISFPADDITWTVQPTEWRSSDTATRSFCPRCGSTMTIYLDKDVSRTGVAVGTLDDDGKTGVPRPAAHIFLKEKASWFELPDDGAKRFQGWDE</sequence>
<keyword evidence="3" id="KW-0862">Zinc</keyword>
<evidence type="ECO:0000256" key="1">
    <source>
        <dbReference type="ARBA" id="ARBA00005495"/>
    </source>
</evidence>
<dbReference type="GO" id="GO:0046872">
    <property type="term" value="F:metal ion binding"/>
    <property type="evidence" value="ECO:0007669"/>
    <property type="project" value="UniProtKB-KW"/>
</dbReference>
<dbReference type="Proteomes" id="UP001150904">
    <property type="component" value="Unassembled WGS sequence"/>
</dbReference>
<dbReference type="Pfam" id="PF04828">
    <property type="entry name" value="GFA"/>
    <property type="match status" value="1"/>
</dbReference>
<feature type="domain" description="CENP-V/GFA" evidence="5">
    <location>
        <begin position="55"/>
        <end position="172"/>
    </location>
</feature>
<dbReference type="EMBL" id="JAPQKR010000016">
    <property type="protein sequence ID" value="KAJ5191743.1"/>
    <property type="molecule type" value="Genomic_DNA"/>
</dbReference>
<dbReference type="AlphaFoldDB" id="A0A9W9J708"/>
<evidence type="ECO:0000256" key="3">
    <source>
        <dbReference type="ARBA" id="ARBA00022833"/>
    </source>
</evidence>
<dbReference type="InterPro" id="IPR006913">
    <property type="entry name" value="CENP-V/GFA"/>
</dbReference>
<dbReference type="SUPFAM" id="SSF51316">
    <property type="entry name" value="Mss4-like"/>
    <property type="match status" value="1"/>
</dbReference>
<dbReference type="PANTHER" id="PTHR33337">
    <property type="entry name" value="GFA DOMAIN-CONTAINING PROTEIN"/>
    <property type="match status" value="1"/>
</dbReference>
<dbReference type="Gene3D" id="3.90.1590.10">
    <property type="entry name" value="glutathione-dependent formaldehyde- activating enzyme (gfa)"/>
    <property type="match status" value="1"/>
</dbReference>
<reference evidence="6" key="2">
    <citation type="journal article" date="2023" name="IMA Fungus">
        <title>Comparative genomic study of the Penicillium genus elucidates a diverse pangenome and 15 lateral gene transfer events.</title>
        <authorList>
            <person name="Petersen C."/>
            <person name="Sorensen T."/>
            <person name="Nielsen M.R."/>
            <person name="Sondergaard T.E."/>
            <person name="Sorensen J.L."/>
            <person name="Fitzpatrick D.A."/>
            <person name="Frisvad J.C."/>
            <person name="Nielsen K.L."/>
        </authorList>
    </citation>
    <scope>NUCLEOTIDE SEQUENCE</scope>
    <source>
        <strain evidence="6">IBT 15544</strain>
    </source>
</reference>
<dbReference type="InterPro" id="IPR011057">
    <property type="entry name" value="Mss4-like_sf"/>
</dbReference>